<dbReference type="PROSITE" id="PS51257">
    <property type="entry name" value="PROKAR_LIPOPROTEIN"/>
    <property type="match status" value="1"/>
</dbReference>
<feature type="compositionally biased region" description="Polar residues" evidence="1">
    <location>
        <begin position="496"/>
        <end position="505"/>
    </location>
</feature>
<feature type="signal peptide" evidence="2">
    <location>
        <begin position="1"/>
        <end position="25"/>
    </location>
</feature>
<feature type="region of interest" description="Disordered" evidence="1">
    <location>
        <begin position="294"/>
        <end position="324"/>
    </location>
</feature>
<keyword evidence="2" id="KW-0732">Signal</keyword>
<sequence>MKKRKYLCWLLALAFLLSGCAAAQAEDTKGSQEDTTQEDTVPTTVSVSQMFSDSDLEVGYDDLTSAHITLSGTTATCDSDAVQISGSQIILTEEGTYILSGSLEDGMVIVDAEDSAKVQLVLDNTQIGSSTSAAIYVRSADKVFITTAPDSRNTLSNGGEYVAIDDNNIDSVIFSKADLTLNGSGTLTISAAAGHGIVSKDDLVLSGGTYEITAASHGISGKDSVRIASGSYTITSGKDGIHAENADDTTLGFLYIEDGTFTIHAQGDGLSAGVYLQIEGGDFSVTTGEGSASVTLETDSMGGGPGSFGAPTDSTTEDDSVSQKGVKADGTLTISGGSFQIDTVDDAIHANEDLLTTGGEFHLSTGDDGIHTDTALTIQDGTFTIPYCYEGIEGLSITIDGGTYDITSADDGLNAACGADSSGFGGRMPGQEGFGGSSDSFIVLDGGEFVIVSTGDCIDSNGSLTINGGAVDLTCNGSGNTALDCGGTYANNGGTVTTNDGSENNPGQMGGQPGDRGQGGQPGGMGVRPGGMGQDPGSQEQGNSGEI</sequence>
<gene>
    <name evidence="3" type="ORF">IAB74_05540</name>
</gene>
<dbReference type="EMBL" id="DVFK01000079">
    <property type="protein sequence ID" value="HIQ67949.1"/>
    <property type="molecule type" value="Genomic_DNA"/>
</dbReference>
<dbReference type="AlphaFoldDB" id="A0A9D0Z2H2"/>
<reference evidence="3" key="1">
    <citation type="submission" date="2020-10" db="EMBL/GenBank/DDBJ databases">
        <authorList>
            <person name="Gilroy R."/>
        </authorList>
    </citation>
    <scope>NUCLEOTIDE SEQUENCE</scope>
    <source>
        <strain evidence="3">13361</strain>
    </source>
</reference>
<organism evidence="3 4">
    <name type="scientific">Candidatus Faecousia excrementigallinarum</name>
    <dbReference type="NCBI Taxonomy" id="2840806"/>
    <lineage>
        <taxon>Bacteria</taxon>
        <taxon>Bacillati</taxon>
        <taxon>Bacillota</taxon>
        <taxon>Clostridia</taxon>
        <taxon>Eubacteriales</taxon>
        <taxon>Oscillospiraceae</taxon>
        <taxon>Faecousia</taxon>
    </lineage>
</organism>
<dbReference type="Pfam" id="PF14262">
    <property type="entry name" value="Cthe_2159"/>
    <property type="match status" value="1"/>
</dbReference>
<evidence type="ECO:0000313" key="4">
    <source>
        <dbReference type="Proteomes" id="UP000886796"/>
    </source>
</evidence>
<dbReference type="Proteomes" id="UP000886796">
    <property type="component" value="Unassembled WGS sequence"/>
</dbReference>
<feature type="compositionally biased region" description="Gly residues" evidence="1">
    <location>
        <begin position="508"/>
        <end position="534"/>
    </location>
</feature>
<name>A0A9D0Z2H2_9FIRM</name>
<evidence type="ECO:0000313" key="3">
    <source>
        <dbReference type="EMBL" id="HIQ67949.1"/>
    </source>
</evidence>
<evidence type="ECO:0000256" key="1">
    <source>
        <dbReference type="SAM" id="MobiDB-lite"/>
    </source>
</evidence>
<accession>A0A9D0Z2H2</accession>
<comment type="caution">
    <text evidence="3">The sequence shown here is derived from an EMBL/GenBank/DDBJ whole genome shotgun (WGS) entry which is preliminary data.</text>
</comment>
<reference evidence="3" key="2">
    <citation type="journal article" date="2021" name="PeerJ">
        <title>Extensive microbial diversity within the chicken gut microbiome revealed by metagenomics and culture.</title>
        <authorList>
            <person name="Gilroy R."/>
            <person name="Ravi A."/>
            <person name="Getino M."/>
            <person name="Pursley I."/>
            <person name="Horton D.L."/>
            <person name="Alikhan N.F."/>
            <person name="Baker D."/>
            <person name="Gharbi K."/>
            <person name="Hall N."/>
            <person name="Watson M."/>
            <person name="Adriaenssens E.M."/>
            <person name="Foster-Nyarko E."/>
            <person name="Jarju S."/>
            <person name="Secka A."/>
            <person name="Antonio M."/>
            <person name="Oren A."/>
            <person name="Chaudhuri R.R."/>
            <person name="La Ragione R."/>
            <person name="Hildebrand F."/>
            <person name="Pallen M.J."/>
        </authorList>
    </citation>
    <scope>NUCLEOTIDE SEQUENCE</scope>
    <source>
        <strain evidence="3">13361</strain>
    </source>
</reference>
<feature type="region of interest" description="Disordered" evidence="1">
    <location>
        <begin position="496"/>
        <end position="547"/>
    </location>
</feature>
<dbReference type="InterPro" id="IPR025584">
    <property type="entry name" value="Cthe_2159"/>
</dbReference>
<feature type="chain" id="PRO_5039352187" evidence="2">
    <location>
        <begin position="26"/>
        <end position="547"/>
    </location>
</feature>
<protein>
    <submittedName>
        <fullName evidence="3">Carbohydrate-binding domain-containing protein</fullName>
    </submittedName>
</protein>
<evidence type="ECO:0000256" key="2">
    <source>
        <dbReference type="SAM" id="SignalP"/>
    </source>
</evidence>
<feature type="compositionally biased region" description="Polar residues" evidence="1">
    <location>
        <begin position="536"/>
        <end position="547"/>
    </location>
</feature>
<proteinExistence type="predicted"/>